<keyword evidence="4" id="KW-0460">Magnesium</keyword>
<evidence type="ECO:0000313" key="6">
    <source>
        <dbReference type="EMBL" id="MBJ3783310.1"/>
    </source>
</evidence>
<dbReference type="PANTHER" id="PTHR43768">
    <property type="entry name" value="TREHALOSE 6-PHOSPHATE PHOSPHATASE"/>
    <property type="match status" value="1"/>
</dbReference>
<dbReference type="InterPro" id="IPR003337">
    <property type="entry name" value="Trehalose_PPase"/>
</dbReference>
<sequence length="273" mass="29419">MSELTEARGTVAPLLAVFTDFDGTLVEIAETPDAVEVPSELADGLDQAARDFDNAFAVITGREVADIDRFLSPLHLPVAGAHGAQRRRADGTMLEVDAEISAAADDIAAAVAPLLERHPELILEPKDGAVALHYRQAPELEQECLLIMREAVAEHLDFVLVPGKMVIEARPAGYDKGSALRAFMQEEPFLGRTPIFIGDDRTDEDAFRVAQEMGGIGIKLGPGETVARMRIADVASVHALLRGLAEIARRHELPAAPEDENDEAPLLRDATAH</sequence>
<dbReference type="InterPro" id="IPR006379">
    <property type="entry name" value="HAD-SF_hydro_IIB"/>
</dbReference>
<keyword evidence="4" id="KW-0479">Metal-binding</keyword>
<dbReference type="NCBIfam" id="TIGR00685">
    <property type="entry name" value="T6PP"/>
    <property type="match status" value="1"/>
</dbReference>
<evidence type="ECO:0000256" key="4">
    <source>
        <dbReference type="RuleBase" id="RU361117"/>
    </source>
</evidence>
<dbReference type="InterPro" id="IPR023214">
    <property type="entry name" value="HAD_sf"/>
</dbReference>
<evidence type="ECO:0000256" key="2">
    <source>
        <dbReference type="ARBA" id="ARBA00008770"/>
    </source>
</evidence>
<comment type="caution">
    <text evidence="6">The sequence shown here is derived from an EMBL/GenBank/DDBJ whole genome shotgun (WGS) entry which is preliminary data.</text>
</comment>
<comment type="cofactor">
    <cofactor evidence="4">
        <name>Mg(2+)</name>
        <dbReference type="ChEBI" id="CHEBI:18420"/>
    </cofactor>
</comment>
<dbReference type="NCBIfam" id="TIGR01484">
    <property type="entry name" value="HAD-SF-IIB"/>
    <property type="match status" value="1"/>
</dbReference>
<organism evidence="6 7">
    <name type="scientific">Devosia sediminis</name>
    <dbReference type="NCBI Taxonomy" id="2798801"/>
    <lineage>
        <taxon>Bacteria</taxon>
        <taxon>Pseudomonadati</taxon>
        <taxon>Pseudomonadota</taxon>
        <taxon>Alphaproteobacteria</taxon>
        <taxon>Hyphomicrobiales</taxon>
        <taxon>Devosiaceae</taxon>
        <taxon>Devosia</taxon>
    </lineage>
</organism>
<dbReference type="Proteomes" id="UP000602124">
    <property type="component" value="Unassembled WGS sequence"/>
</dbReference>
<comment type="catalytic activity">
    <reaction evidence="4">
        <text>alpha,alpha-trehalose 6-phosphate + H2O = alpha,alpha-trehalose + phosphate</text>
        <dbReference type="Rhea" id="RHEA:23420"/>
        <dbReference type="ChEBI" id="CHEBI:15377"/>
        <dbReference type="ChEBI" id="CHEBI:16551"/>
        <dbReference type="ChEBI" id="CHEBI:43474"/>
        <dbReference type="ChEBI" id="CHEBI:58429"/>
        <dbReference type="EC" id="3.1.3.12"/>
    </reaction>
</comment>
<protein>
    <recommendedName>
        <fullName evidence="4">Trehalose 6-phosphate phosphatase</fullName>
        <ecNumber evidence="4">3.1.3.12</ecNumber>
    </recommendedName>
</protein>
<dbReference type="InterPro" id="IPR036412">
    <property type="entry name" value="HAD-like_sf"/>
</dbReference>
<comment type="similarity">
    <text evidence="2 4">Belongs to the trehalose phosphatase family.</text>
</comment>
<dbReference type="PANTHER" id="PTHR43768:SF3">
    <property type="entry name" value="TREHALOSE 6-PHOSPHATE PHOSPHATASE"/>
    <property type="match status" value="1"/>
</dbReference>
<dbReference type="EC" id="3.1.3.12" evidence="4"/>
<gene>
    <name evidence="6" type="primary">otsB</name>
    <name evidence="6" type="ORF">JEQ47_01140</name>
</gene>
<feature type="region of interest" description="Disordered" evidence="5">
    <location>
        <begin position="252"/>
        <end position="273"/>
    </location>
</feature>
<dbReference type="Pfam" id="PF02358">
    <property type="entry name" value="Trehalose_PPase"/>
    <property type="match status" value="1"/>
</dbReference>
<dbReference type="Gene3D" id="3.30.70.1020">
    <property type="entry name" value="Trehalose-6-phosphate phosphatase related protein, domain 2"/>
    <property type="match status" value="1"/>
</dbReference>
<dbReference type="GO" id="GO:0046872">
    <property type="term" value="F:metal ion binding"/>
    <property type="evidence" value="ECO:0007669"/>
    <property type="project" value="UniProtKB-KW"/>
</dbReference>
<dbReference type="EMBL" id="JAEKMH010000001">
    <property type="protein sequence ID" value="MBJ3783310.1"/>
    <property type="molecule type" value="Genomic_DNA"/>
</dbReference>
<evidence type="ECO:0000256" key="1">
    <source>
        <dbReference type="ARBA" id="ARBA00005199"/>
    </source>
</evidence>
<evidence type="ECO:0000256" key="5">
    <source>
        <dbReference type="SAM" id="MobiDB-lite"/>
    </source>
</evidence>
<name>A0A934IUQ6_9HYPH</name>
<proteinExistence type="inferred from homology"/>
<evidence type="ECO:0000256" key="3">
    <source>
        <dbReference type="ARBA" id="ARBA00022801"/>
    </source>
</evidence>
<comment type="function">
    <text evidence="4">Removes the phosphate from trehalose 6-phosphate to produce free trehalose.</text>
</comment>
<dbReference type="Gene3D" id="3.40.50.1000">
    <property type="entry name" value="HAD superfamily/HAD-like"/>
    <property type="match status" value="1"/>
</dbReference>
<keyword evidence="7" id="KW-1185">Reference proteome</keyword>
<dbReference type="SUPFAM" id="SSF56784">
    <property type="entry name" value="HAD-like"/>
    <property type="match status" value="1"/>
</dbReference>
<dbReference type="InterPro" id="IPR044651">
    <property type="entry name" value="OTSB-like"/>
</dbReference>
<keyword evidence="3 4" id="KW-0378">Hydrolase</keyword>
<dbReference type="AlphaFoldDB" id="A0A934IUQ6"/>
<reference evidence="6" key="1">
    <citation type="submission" date="2020-12" db="EMBL/GenBank/DDBJ databases">
        <title>Devosia sp. MSA67 isolated from Mo River.</title>
        <authorList>
            <person name="Ma F."/>
            <person name="Zi Z."/>
        </authorList>
    </citation>
    <scope>NUCLEOTIDE SEQUENCE</scope>
    <source>
        <strain evidence="6">MSA67</strain>
    </source>
</reference>
<dbReference type="GO" id="GO:0005992">
    <property type="term" value="P:trehalose biosynthetic process"/>
    <property type="evidence" value="ECO:0007669"/>
    <property type="project" value="InterPro"/>
</dbReference>
<dbReference type="CDD" id="cd01627">
    <property type="entry name" value="HAD_TPP"/>
    <property type="match status" value="1"/>
</dbReference>
<comment type="pathway">
    <text evidence="1 4">Glycan biosynthesis; trehalose biosynthesis.</text>
</comment>
<dbReference type="GO" id="GO:0004805">
    <property type="term" value="F:trehalose-phosphatase activity"/>
    <property type="evidence" value="ECO:0007669"/>
    <property type="project" value="UniProtKB-EC"/>
</dbReference>
<accession>A0A934IUQ6</accession>
<dbReference type="RefSeq" id="WP_198874552.1">
    <property type="nucleotide sequence ID" value="NZ_JAEKMH010000001.1"/>
</dbReference>
<evidence type="ECO:0000313" key="7">
    <source>
        <dbReference type="Proteomes" id="UP000602124"/>
    </source>
</evidence>